<keyword evidence="1" id="KW-1133">Transmembrane helix</keyword>
<dbReference type="RefSeq" id="WP_156805463.1">
    <property type="nucleotide sequence ID" value="NZ_JBHSOJ010000016.1"/>
</dbReference>
<gene>
    <name evidence="2" type="ORF">ACFPQ3_04905</name>
</gene>
<dbReference type="Proteomes" id="UP001596110">
    <property type="component" value="Unassembled WGS sequence"/>
</dbReference>
<keyword evidence="3" id="KW-1185">Reference proteome</keyword>
<keyword evidence="1" id="KW-0812">Transmembrane</keyword>
<evidence type="ECO:0000256" key="1">
    <source>
        <dbReference type="SAM" id="Phobius"/>
    </source>
</evidence>
<accession>A0ABW0UBK4</accession>
<protein>
    <submittedName>
        <fullName evidence="2">Uncharacterized protein</fullName>
    </submittedName>
</protein>
<sequence>MKTNEEKYQKLIFLISMVTVLLFVLCFIFLRKHEVAVASYKFDKSKVVNDGYQFWIDDVTANDGYAISGWLIKEGVDIGVIERTVVLKDKTSKKYIEIATEIVNRPDLETYLGDGVNYSDSGFYAVISASDMIKKHDYEVFIVDNSDGEKNIIKISNSIKEELTK</sequence>
<organism evidence="2 3">
    <name type="scientific">Streptococcus caledonicus</name>
    <dbReference type="NCBI Taxonomy" id="2614158"/>
    <lineage>
        <taxon>Bacteria</taxon>
        <taxon>Bacillati</taxon>
        <taxon>Bacillota</taxon>
        <taxon>Bacilli</taxon>
        <taxon>Lactobacillales</taxon>
        <taxon>Streptococcaceae</taxon>
        <taxon>Streptococcus</taxon>
    </lineage>
</organism>
<evidence type="ECO:0000313" key="3">
    <source>
        <dbReference type="Proteomes" id="UP001596110"/>
    </source>
</evidence>
<dbReference type="EMBL" id="JBHSOJ010000016">
    <property type="protein sequence ID" value="MFC5630945.1"/>
    <property type="molecule type" value="Genomic_DNA"/>
</dbReference>
<reference evidence="3" key="1">
    <citation type="journal article" date="2019" name="Int. J. Syst. Evol. Microbiol.">
        <title>The Global Catalogue of Microorganisms (GCM) 10K type strain sequencing project: providing services to taxonomists for standard genome sequencing and annotation.</title>
        <authorList>
            <consortium name="The Broad Institute Genomics Platform"/>
            <consortium name="The Broad Institute Genome Sequencing Center for Infectious Disease"/>
            <person name="Wu L."/>
            <person name="Ma J."/>
        </authorList>
    </citation>
    <scope>NUCLEOTIDE SEQUENCE [LARGE SCALE GENOMIC DNA]</scope>
    <source>
        <strain evidence="3">DT43</strain>
    </source>
</reference>
<proteinExistence type="predicted"/>
<comment type="caution">
    <text evidence="2">The sequence shown here is derived from an EMBL/GenBank/DDBJ whole genome shotgun (WGS) entry which is preliminary data.</text>
</comment>
<feature type="transmembrane region" description="Helical" evidence="1">
    <location>
        <begin position="12"/>
        <end position="30"/>
    </location>
</feature>
<keyword evidence="1" id="KW-0472">Membrane</keyword>
<name>A0ABW0UBK4_9STRE</name>
<evidence type="ECO:0000313" key="2">
    <source>
        <dbReference type="EMBL" id="MFC5630945.1"/>
    </source>
</evidence>